<keyword evidence="2" id="KW-1185">Reference proteome</keyword>
<evidence type="ECO:0000313" key="1">
    <source>
        <dbReference type="EMBL" id="KAH3741468.1"/>
    </source>
</evidence>
<dbReference type="EMBL" id="JAIWYP010000011">
    <property type="protein sequence ID" value="KAH3741468.1"/>
    <property type="molecule type" value="Genomic_DNA"/>
</dbReference>
<accession>A0A9D4DCW2</accession>
<sequence length="87" mass="10103">MLQQLCWMCPAALPTKRELKLHLGTEHQRLDLVCPWCVEDTPTTMCRPYDLKRHVGRWYDGIADGINPDIFTEAGAFYLALFTKDYI</sequence>
<organism evidence="1 2">
    <name type="scientific">Dreissena polymorpha</name>
    <name type="common">Zebra mussel</name>
    <name type="synonym">Mytilus polymorpha</name>
    <dbReference type="NCBI Taxonomy" id="45954"/>
    <lineage>
        <taxon>Eukaryota</taxon>
        <taxon>Metazoa</taxon>
        <taxon>Spiralia</taxon>
        <taxon>Lophotrochozoa</taxon>
        <taxon>Mollusca</taxon>
        <taxon>Bivalvia</taxon>
        <taxon>Autobranchia</taxon>
        <taxon>Heteroconchia</taxon>
        <taxon>Euheterodonta</taxon>
        <taxon>Imparidentia</taxon>
        <taxon>Neoheterodontei</taxon>
        <taxon>Myida</taxon>
        <taxon>Dreissenoidea</taxon>
        <taxon>Dreissenidae</taxon>
        <taxon>Dreissena</taxon>
    </lineage>
</organism>
<reference evidence="1" key="1">
    <citation type="journal article" date="2019" name="bioRxiv">
        <title>The Genome of the Zebra Mussel, Dreissena polymorpha: A Resource for Invasive Species Research.</title>
        <authorList>
            <person name="McCartney M.A."/>
            <person name="Auch B."/>
            <person name="Kono T."/>
            <person name="Mallez S."/>
            <person name="Zhang Y."/>
            <person name="Obille A."/>
            <person name="Becker A."/>
            <person name="Abrahante J.E."/>
            <person name="Garbe J."/>
            <person name="Badalamenti J.P."/>
            <person name="Herman A."/>
            <person name="Mangelson H."/>
            <person name="Liachko I."/>
            <person name="Sullivan S."/>
            <person name="Sone E.D."/>
            <person name="Koren S."/>
            <person name="Silverstein K.A.T."/>
            <person name="Beckman K.B."/>
            <person name="Gohl D.M."/>
        </authorList>
    </citation>
    <scope>NUCLEOTIDE SEQUENCE</scope>
    <source>
        <strain evidence="1">Duluth1</strain>
        <tissue evidence="1">Whole animal</tissue>
    </source>
</reference>
<evidence type="ECO:0000313" key="2">
    <source>
        <dbReference type="Proteomes" id="UP000828390"/>
    </source>
</evidence>
<dbReference type="Proteomes" id="UP000828390">
    <property type="component" value="Unassembled WGS sequence"/>
</dbReference>
<name>A0A9D4DCW2_DREPO</name>
<gene>
    <name evidence="1" type="ORF">DPMN_048193</name>
</gene>
<protein>
    <submittedName>
        <fullName evidence="1">Uncharacterized protein</fullName>
    </submittedName>
</protein>
<reference evidence="1" key="2">
    <citation type="submission" date="2020-11" db="EMBL/GenBank/DDBJ databases">
        <authorList>
            <person name="McCartney M.A."/>
            <person name="Auch B."/>
            <person name="Kono T."/>
            <person name="Mallez S."/>
            <person name="Becker A."/>
            <person name="Gohl D.M."/>
            <person name="Silverstein K.A.T."/>
            <person name="Koren S."/>
            <person name="Bechman K.B."/>
            <person name="Herman A."/>
            <person name="Abrahante J.E."/>
            <person name="Garbe J."/>
        </authorList>
    </citation>
    <scope>NUCLEOTIDE SEQUENCE</scope>
    <source>
        <strain evidence="1">Duluth1</strain>
        <tissue evidence="1">Whole animal</tissue>
    </source>
</reference>
<dbReference type="AlphaFoldDB" id="A0A9D4DCW2"/>
<comment type="caution">
    <text evidence="1">The sequence shown here is derived from an EMBL/GenBank/DDBJ whole genome shotgun (WGS) entry which is preliminary data.</text>
</comment>
<proteinExistence type="predicted"/>